<dbReference type="PIRSF" id="PIRSF028688">
    <property type="entry name" value="UCP_imp_028688"/>
    <property type="match status" value="1"/>
</dbReference>
<dbReference type="InterPro" id="IPR041215">
    <property type="entry name" value="FlgO_dom"/>
</dbReference>
<accession>I8UAH1</accession>
<dbReference type="Proteomes" id="UP000035062">
    <property type="component" value="Unassembled WGS sequence"/>
</dbReference>
<comment type="caution">
    <text evidence="3">The sequence shown here is derived from an EMBL/GenBank/DDBJ whole genome shotgun (WGS) entry which is preliminary data.</text>
</comment>
<feature type="chain" id="PRO_5003715192" description="FlgO domain-containing protein" evidence="1">
    <location>
        <begin position="21"/>
        <end position="211"/>
    </location>
</feature>
<dbReference type="STRING" id="1195246.AGRI_00130"/>
<organism evidence="3 4">
    <name type="scientific">Alishewanella agri BL06</name>
    <dbReference type="NCBI Taxonomy" id="1195246"/>
    <lineage>
        <taxon>Bacteria</taxon>
        <taxon>Pseudomonadati</taxon>
        <taxon>Pseudomonadota</taxon>
        <taxon>Gammaproteobacteria</taxon>
        <taxon>Alteromonadales</taxon>
        <taxon>Alteromonadaceae</taxon>
        <taxon>Alishewanella</taxon>
    </lineage>
</organism>
<name>I8UAH1_9ALTE</name>
<dbReference type="EMBL" id="AKKU01000001">
    <property type="protein sequence ID" value="EIW90231.1"/>
    <property type="molecule type" value="Genomic_DNA"/>
</dbReference>
<dbReference type="eggNOG" id="COG5616">
    <property type="taxonomic scope" value="Bacteria"/>
</dbReference>
<protein>
    <recommendedName>
        <fullName evidence="2">FlgO domain-containing protein</fullName>
    </recommendedName>
</protein>
<feature type="signal peptide" evidence="1">
    <location>
        <begin position="1"/>
        <end position="20"/>
    </location>
</feature>
<dbReference type="Pfam" id="PF17680">
    <property type="entry name" value="FlgO"/>
    <property type="match status" value="1"/>
</dbReference>
<keyword evidence="1" id="KW-0732">Signal</keyword>
<reference evidence="3 4" key="1">
    <citation type="journal article" date="2012" name="J. Bacteriol.">
        <title>Genome Sequence of Pectin-Degrading Alishewanella agri, Isolated from Landfill Soil.</title>
        <authorList>
            <person name="Kim J."/>
            <person name="Jung J."/>
            <person name="Sung J.S."/>
            <person name="Chun J."/>
            <person name="Park W."/>
        </authorList>
    </citation>
    <scope>NUCLEOTIDE SEQUENCE [LARGE SCALE GENOMIC DNA]</scope>
    <source>
        <strain evidence="3 4">BL06</strain>
    </source>
</reference>
<dbReference type="RefSeq" id="WP_008983011.1">
    <property type="nucleotide sequence ID" value="NZ_AKKU01000001.1"/>
</dbReference>
<dbReference type="PROSITE" id="PS51257">
    <property type="entry name" value="PROKAR_LIPOPROTEIN"/>
    <property type="match status" value="1"/>
</dbReference>
<sequence length="211" mass="23288">MNKLSAGLLLSVLIALSGCARQQSTGLTVPLPIRQVQSTGLSPQPLGFYTDRLAVQLFNPVSGAENQWRHGIAVSSFLPVRQLTLEDSNSQQIDLANQLAESMLTAAVQRGYNVIDLRLRAAVLLKADHEQGFSRLLSELQHQHQARILLSGTYAPQEDGVVVNVRLIDIQTQQVLAAATDYIPDNVTWSAEKMLKRGNYLYRSDRIGEKP</sequence>
<dbReference type="InterPro" id="IPR014549">
    <property type="entry name" value="FlgO"/>
</dbReference>
<evidence type="ECO:0000256" key="1">
    <source>
        <dbReference type="SAM" id="SignalP"/>
    </source>
</evidence>
<dbReference type="PATRIC" id="fig|1195246.3.peg.26"/>
<evidence type="ECO:0000259" key="2">
    <source>
        <dbReference type="Pfam" id="PF17680"/>
    </source>
</evidence>
<feature type="domain" description="FlgO" evidence="2">
    <location>
        <begin position="52"/>
        <end position="187"/>
    </location>
</feature>
<keyword evidence="4" id="KW-1185">Reference proteome</keyword>
<evidence type="ECO:0000313" key="3">
    <source>
        <dbReference type="EMBL" id="EIW90231.1"/>
    </source>
</evidence>
<gene>
    <name evidence="3" type="ORF">AGRI_00130</name>
</gene>
<evidence type="ECO:0000313" key="4">
    <source>
        <dbReference type="Proteomes" id="UP000035062"/>
    </source>
</evidence>
<dbReference type="AlphaFoldDB" id="I8UAH1"/>
<proteinExistence type="predicted"/>